<reference evidence="3 4" key="1">
    <citation type="submission" date="2017-09" db="EMBL/GenBank/DDBJ databases">
        <title>Genome sequencing of Besnoitia besnoiti strain Bb-Ger1.</title>
        <authorList>
            <person name="Schares G."/>
            <person name="Venepally P."/>
            <person name="Lorenzi H.A."/>
        </authorList>
    </citation>
    <scope>NUCLEOTIDE SEQUENCE [LARGE SCALE GENOMIC DNA]</scope>
    <source>
        <strain evidence="3 4">Bb-Ger1</strain>
    </source>
</reference>
<dbReference type="GO" id="GO:0045053">
    <property type="term" value="P:protein retention in Golgi apparatus"/>
    <property type="evidence" value="ECO:0007669"/>
    <property type="project" value="TreeGrafter"/>
</dbReference>
<feature type="region of interest" description="Disordered" evidence="2">
    <location>
        <begin position="579"/>
        <end position="604"/>
    </location>
</feature>
<feature type="compositionally biased region" description="Basic and acidic residues" evidence="2">
    <location>
        <begin position="1875"/>
        <end position="1884"/>
    </location>
</feature>
<dbReference type="RefSeq" id="XP_029218315.1">
    <property type="nucleotide sequence ID" value="XM_029365831.1"/>
</dbReference>
<feature type="compositionally biased region" description="Polar residues" evidence="2">
    <location>
        <begin position="1779"/>
        <end position="1794"/>
    </location>
</feature>
<feature type="compositionally biased region" description="Basic and acidic residues" evidence="2">
    <location>
        <begin position="1728"/>
        <end position="1737"/>
    </location>
</feature>
<feature type="region of interest" description="Disordered" evidence="2">
    <location>
        <begin position="1870"/>
        <end position="1922"/>
    </location>
</feature>
<dbReference type="OrthoDB" id="428159at2759"/>
<proteinExistence type="inferred from homology"/>
<accession>A0A2A9MED1</accession>
<feature type="region of interest" description="Disordered" evidence="2">
    <location>
        <begin position="2578"/>
        <end position="2598"/>
    </location>
</feature>
<feature type="compositionally biased region" description="Acidic residues" evidence="2">
    <location>
        <begin position="1425"/>
        <end position="1434"/>
    </location>
</feature>
<evidence type="ECO:0000256" key="1">
    <source>
        <dbReference type="ARBA" id="ARBA00006545"/>
    </source>
</evidence>
<feature type="compositionally biased region" description="Basic and acidic residues" evidence="2">
    <location>
        <begin position="1341"/>
        <end position="1371"/>
    </location>
</feature>
<feature type="compositionally biased region" description="Basic and acidic residues" evidence="2">
    <location>
        <begin position="3041"/>
        <end position="3056"/>
    </location>
</feature>
<sequence length="4821" mass="521203">MSAEGGAWGWYGAGRRRASSDIAGRTERANLACTPRRAWWKLGLAGYTSETDLPRRGLLSPVTRQHAAHRLREGDGLGAQEAFRCHSGEDDTRGCKFGSLEAVVLGDKVPKLRARTGRAGGDAAGDSTDLCAGESQGPLFMGRVASAPLLDRSCGAHGLREETPGSTPPGSVAVSCTGLPQLRETASRGGIQARGACSCPHCCEHVSHAIPPTASPPGSTLGEGAGRRQRAFSLKKYHEEPRGSWRLPVSPRSITGRREERKNRVPLKRYFRPQCPHGRAMERAGQLDTTSTRAAVFADRSALRRLALRRGMKGTSIWTRALELLNSTRSTNIAPGAADIDVYSFVFHLASVLGAQPLLPDQSFQRILDCPSFSVAAYTFRPHTVEFSERARQSVLPGHYLGLGLVSPLQRSLHPRTWLWRASASIAELRSTTSRVRSWADPSRRRSDEATAGERASHSHARRLAWQAGPPSSPLLGIPSSCGMRGFHQAGQAEHARKLQQCRIKGDESSTGGGAPAQPPLVSQHSPLRRFASMSSVVSRLGSAAQKLQTSARDTLVNTHTCRDTSAYVCRRSTRRDADHGWDIGSNVSRGPEGTGAREADAPGALHPSVACQSCSTGGGAAPCHSESCDALLRTTGKSSSRQRALFPEGSGEAWPRARPFTGEDQTVEIGGGSMWVDKRSPRADPYPESSRLRQRPSSPINGKPHAVANGSSLLAATAAARGPLKRTIALAVTVYGKTRDFLSEEDPLFFEIGIEPPLRIGNRLLDSVNIWLTQPTSSPEAPAAGTHQHSGRLYQTFASLSHFGSHQPQRTDAIRVPHDSRLIRRDGSRSPTESWRRSSTEAFCFPAASGLFAISHPRTHNSLSSLDLSSFPRALSASLECLPERLYSSCDYTHPPSPASLRGMQALSISPASAAAAPAGRVSMLLRPGEDAAVEEACTALTVEFSIASANHPYRHIYESKGFSLGQAFSDESAVLGTKLVLHRSNIVDSHDRPVASGHPLHRVLAGMAPPYITISAETASGSVSGDATCPTESLEQITGVSTAHSGSRSKPHFTCPFSRNATDAKRRAATAEVWPLLEDTAASRSLGASDAGSLVDPCPQDIREEGRKASMRWRLVAYTGAPAETDKRETGRAFCLSWRSASSARHGATGCPPSPTNAVQPSASALASCLSGRGLRSIQSLPVGRVSTACCAPRMFSVAQYTLPECREDWVVPGDRQPSLPFGASAEEDSPISVDAEPPSMPLRAALQLAWGNTSEEAGLRTFVWQTSARTVKLFAPFWVVNRHPQPLLVVQPSVGVPQRLDSTDWRVISCESSGATCSLRLGVAEPLHLSAFVGTPAERSRPSDGEKDAASTETPQRRQHERAADHAANDGGTGRGQISSGHAAKSDERFTTFPERQTWGASDRRNGTTEVDSCPTERKEGAEEEKEEAEGDAQSSESARLFKRGPEERQQNHSDETQARAVEGGSTLPERSSAVAVGALSAPFRVDTAGRVTQVVVPKGDARRSIFWGWLSHSSRATSPTDTASVHSRPHWLGVTVSRAPPPFVRTNIINVFSRFTLVNNLSFDLWIAEGGSARPTGACHASTDCEAEAPGREGRPGNECQGGCSRGAVAKGEGIIQLASGHQVAFHPSQGTRSGGPSIIFSLLSPILAAVTAIPLQQVQTELSEQKADGSKCDRQVEGGTGAHGGRGEVRTVLRKARGEHAVLQDSSTKDGGGGDLRAMWGSIEERTGDDGAPRVPMVPDNNPLATATSVTSSSARKAGLPQFSSSLWDEGEVMSSNESAGSSPNTECTSPARVCRTGCQAANGRPRSPPTGTLASSSRSRAQNGASAQRRSSEPPSASCRTHAWSSEILINRVCRFQIRLRCSPQGGASRKDESDGGQRGHATAQGQPIPRTKKPKDDKAPAYPGQPGPSTALSIRGGAQNCWRPVHTEDAGIGNESAHAVEENTGNDTPIMPMNGLRLPSMFGKDPYPAPLSGRGARRAESGRQTGEVQTLHGVAERPSATDSPVHSGWSRRAFSIVEVSIRAVEDAALFVCFSKPKRAEFLLVNQSRRVVQFCQAGAGIKRQAQKDFLLPGEKCDFAWQEPQRTRRLMRFNVVERGHVYSRTCEIEKVKQHRSLQLPKRSRRRSVSSLNGDAAPSNGGLGNDRTPPPARTGDKLFFVTDVHQGRRIVIISDVCPRAPSHVKSPSWAGSAHRAAYRRRSPHQPNPRSVADTVANLPPGNLTQDAERICGEDCTYSRVDDGTCDRRDYRRGDSSSSGLETNQRGFPNEITLLKRLSLISRHLTRRSSFHKQNARGVHRVCDSYSGREQHTGASDTGGPWSDDTGVADMPYRARLAMELDRPRTECKSWSDCDDAGRRRYTPVRRRSTPEVPLSQSLIIEHTCPPQQKSCGGSKVAGLGSLKVLVGMRSAKKPVTGVASRRHEKTREDDILSAPGELREGVASATGLQSGLPFPQAVAPFEATRALVETHTLPHGLADSLSGRGTLRSLSRIPRMAATWDRSKKNSFASFVGRSRGSGESVDSDLSHRAPSSSLRQHLGAEEAVRATCGICSADSSQFCPAFATCSLGSQLAAAGESRGGGGARPAQGSQLALRRPSDMRASWLGRMRKGSRKGAAQMQEMSREDFSLQTIGAAPQMGGRVPRSPRLYCVPPLFLEAGERGLSPTRPCFMEPMDRRDSSCSSRSGSLDRFLCHVLPRASDSESEYAFCGSDEPTKRFRRRQGYMRERSTGVNASAHGRDNTGTLRHLSEPGADGVGEVGMTARSQGLTETETTISEQDAVEDSGSDDAADPCHVRSSDVSHGNSDGSLASLDLQETDDSDLSDTSSSNNDSDDEFDKHDICEECTSFAFPETIPTPRSRDAWRQSPTTTGGVSGNRAFTRWPALRSASGPVLTSPGSRRAMSLSARLCRTSASSVSHTLGPLKERGTHSLRSLRSAASSTCSGLVSRLSVGESSGALKVRPSIWPGLLGTRELASQGGGRGSDDAPATTARQPKDKTQRKRHRRFQSWGERREDLKSCLSLGDKTGSPGGLPTALRAREEDGGNEGNKMDKCSANELRSLSEAANDEDRAYRDTALPSGLRAFILRPPGSLVLRGGQRRTEERLGSHEAHARAAPRERTRHVEADWETAWEAAQSQHLSRHAAPTGQRGCGLPERFTACFVRCRTSFPRLGSQSRPLGRPNLWASALSTLERVTEAEAHASSPSKSGLNAVAYGCRKRLSSETTARRQVNSQPTRKRSLCCLAEARENAFGFGLGRGVERCHSSPESFNRLSGLPEKECSFPFLWHKVCLAPGEGDMREEWLVCPREQKREHQRVSAHVGGGLISPSAEQGRYQDRCGFGRSINYEPDADADLGSIVNDHERAERHPRASASFFPALANVTFNLEVQAQGCGVSLVDDTPRELLYIGASGIRVAARCAGIPKPCDLSESSTRQHGSTPASFAAASREEVAFDAGATRHASGRADFLFSVQKLQVDNGTRGARHETVLRPCTEDELLQHQATGENKKSKTAATLGEGILTGAQVENIITSSIQPYIRWGNATRERHGASIQFSRRDHMRTSGSPWDKHAERRSRHALAQPNEGGAEASLEGHDGGFLRVQFGGRSGKEATVLHYFDCALAPVSIHVEVDTTFELIRYLLRFVQLRNMYLRALQATSIREVREASSLDPYTEGFRKLRSLPRVPPIRIAYKKPLYVRTFCIRPIQILLSTRAPREHKRHLGMTGRDIVALKRFQVVGGGMTDVTNFPMKFRLVLHQALFNTTDQLGEALLRLYAQQGLRQVHKLVASIDIIGNPLGLVTNLSAGARALVREPWIKGPDNADEVADTPRAALWRGIRYFLAAVGSGLCGSVSKLVSGLFRLFEMLRLVDGDSLRGMWPAAVRVTRDGIENPRNFFDGMKYGSLGALQLLFASWIGVVVYPLRGARETGPLGLVTGLVHGMTSLFFGTFGGCLNLIQSVAHGIYQSLTHAQTIYRIRPARCFPADHTIQQYGFHVSRAMKILRDSFPAAAAGSLQPIEAALPLPRMLPPRGSGVCLSSVPRTLAALPVRPEVTTGSTNAYPIAAEADPLSRARGRDAGEACEVCAARVKFVGQREVLRNAIVLGATACFCKPEVPLQRHATLAVAPESGLKDGCGIGQESRRLGCDRRSAGGARQHNTSSMIPGGPTAEGDSGEAQDYVAATAEMVLFIRNGRAQWVARKCDISDVNVFCSSSVHCVPEPDGVTGAGGADPGLSGRLGESSTRATTHCSSSADWDAWRPRTGARPLTAAPSPLLQMQSRAESSSSREHLPLQARLLSPESVGQRDPRAWLRTTVDDAGVDPLAQHHELPFSKADVASRIYRRRPSLDMRHVADTSMQDERSGGLQELPETENERKVLCETATPGGSLPISSPSPSTASCEEIIVRVTVVNRAGLPKDVLTDPHSAYRTYVQEGSGQKGEAEHVIGQGSRRWMTAKGLLQQVLVGSDKLAESYAESQYLGEKHLSLMRNRYGSSRRNSVTVETPGLPGNYLRTHDFLTAERVSARFSTATRTRTSLDGTHTAGQYASGEKGQEGCEAAGSGSTINPERGVARRDRNRDLSERGSRLLSAPGNETSAVRHAQRTNTSQHTTMEFERFLFSSPASGGDRSNGRDSEHHLDACRRAMRQPPGVESSPRFSSTHDEDTRLYAVVVDGEDDEHHGCLSERDKHLENCVDERNLEQTRHAKAPQMPPWARGDGDEMSDMDGVEQADVLSRGGQRENGKRKTQTKTERKKPQKCQVSESATAMLHRMVTRWRNKSAEIPLTVTFEVRVTDWWSAAEIFAFISPFAQAALKHGRSYEAH</sequence>
<feature type="region of interest" description="Disordered" evidence="2">
    <location>
        <begin position="2310"/>
        <end position="2330"/>
    </location>
</feature>
<feature type="region of interest" description="Disordered" evidence="2">
    <location>
        <begin position="1669"/>
        <end position="1846"/>
    </location>
</feature>
<dbReference type="GeneID" id="40312384"/>
<feature type="region of interest" description="Disordered" evidence="2">
    <location>
        <begin position="637"/>
        <end position="704"/>
    </location>
</feature>
<feature type="region of interest" description="Disordered" evidence="2">
    <location>
        <begin position="2975"/>
        <end position="3056"/>
    </location>
</feature>
<feature type="compositionally biased region" description="Polar residues" evidence="2">
    <location>
        <begin position="1815"/>
        <end position="1845"/>
    </location>
</feature>
<feature type="region of interest" description="Disordered" evidence="2">
    <location>
        <begin position="4276"/>
        <end position="4305"/>
    </location>
</feature>
<feature type="compositionally biased region" description="Basic and acidic residues" evidence="2">
    <location>
        <begin position="1447"/>
        <end position="1461"/>
    </location>
</feature>
<evidence type="ECO:0000256" key="2">
    <source>
        <dbReference type="SAM" id="MobiDB-lite"/>
    </source>
</evidence>
<feature type="region of interest" description="Disordered" evidence="2">
    <location>
        <begin position="2119"/>
        <end position="2160"/>
    </location>
</feature>
<feature type="region of interest" description="Disordered" evidence="2">
    <location>
        <begin position="2855"/>
        <end position="2881"/>
    </location>
</feature>
<feature type="compositionally biased region" description="Basic and acidic residues" evidence="2">
    <location>
        <begin position="4569"/>
        <end position="4584"/>
    </location>
</feature>
<dbReference type="STRING" id="94643.A0A2A9MED1"/>
<feature type="compositionally biased region" description="Basic and acidic residues" evidence="2">
    <location>
        <begin position="3558"/>
        <end position="3573"/>
    </location>
</feature>
<evidence type="ECO:0000313" key="4">
    <source>
        <dbReference type="Proteomes" id="UP000224006"/>
    </source>
</evidence>
<feature type="region of interest" description="Disordered" evidence="2">
    <location>
        <begin position="2515"/>
        <end position="2541"/>
    </location>
</feature>
<dbReference type="KEGG" id="bbes:BESB_074580"/>
<feature type="region of interest" description="Disordered" evidence="2">
    <location>
        <begin position="2187"/>
        <end position="2229"/>
    </location>
</feature>
<feature type="region of interest" description="Disordered" evidence="2">
    <location>
        <begin position="4644"/>
        <end position="4663"/>
    </location>
</feature>
<comment type="similarity">
    <text evidence="1">Belongs to the VPS13 family.</text>
</comment>
<feature type="region of interest" description="Disordered" evidence="2">
    <location>
        <begin position="4223"/>
        <end position="4246"/>
    </location>
</feature>
<gene>
    <name evidence="3" type="ORF">BESB_074580</name>
</gene>
<feature type="region of interest" description="Disordered" evidence="2">
    <location>
        <begin position="488"/>
        <end position="524"/>
    </location>
</feature>
<dbReference type="PANTHER" id="PTHR16166:SF93">
    <property type="entry name" value="INTERMEMBRANE LIPID TRANSFER PROTEIN VPS13"/>
    <property type="match status" value="1"/>
</dbReference>
<feature type="compositionally biased region" description="Acidic residues" evidence="2">
    <location>
        <begin position="4718"/>
        <end position="4727"/>
    </location>
</feature>
<name>A0A2A9MED1_BESBE</name>
<comment type="caution">
    <text evidence="3">The sequence shown here is derived from an EMBL/GenBank/DDBJ whole genome shotgun (WGS) entry which is preliminary data.</text>
</comment>
<feature type="compositionally biased region" description="Low complexity" evidence="2">
    <location>
        <begin position="1750"/>
        <end position="1760"/>
    </location>
</feature>
<feature type="compositionally biased region" description="Basic and acidic residues" evidence="2">
    <location>
        <begin position="1690"/>
        <end position="1707"/>
    </location>
</feature>
<keyword evidence="4" id="KW-1185">Reference proteome</keyword>
<feature type="region of interest" description="Disordered" evidence="2">
    <location>
        <begin position="435"/>
        <end position="471"/>
    </location>
</feature>
<feature type="region of interest" description="Disordered" evidence="2">
    <location>
        <begin position="3103"/>
        <end position="3125"/>
    </location>
</feature>
<dbReference type="Proteomes" id="UP000224006">
    <property type="component" value="Unassembled WGS sequence"/>
</dbReference>
<dbReference type="GO" id="GO:0006623">
    <property type="term" value="P:protein targeting to vacuole"/>
    <property type="evidence" value="ECO:0007669"/>
    <property type="project" value="TreeGrafter"/>
</dbReference>
<dbReference type="EMBL" id="NWUJ01000007">
    <property type="protein sequence ID" value="PFH34306.1"/>
    <property type="molecule type" value="Genomic_DNA"/>
</dbReference>
<feature type="region of interest" description="Disordered" evidence="2">
    <location>
        <begin position="4146"/>
        <end position="4174"/>
    </location>
</feature>
<dbReference type="InterPro" id="IPR026847">
    <property type="entry name" value="VPS13"/>
</dbReference>
<feature type="region of interest" description="Disordered" evidence="2">
    <location>
        <begin position="1979"/>
        <end position="2014"/>
    </location>
</feature>
<feature type="region of interest" description="Disordered" evidence="2">
    <location>
        <begin position="2724"/>
        <end position="2841"/>
    </location>
</feature>
<feature type="region of interest" description="Disordered" evidence="2">
    <location>
        <begin position="4699"/>
        <end position="4759"/>
    </location>
</feature>
<feature type="region of interest" description="Disordered" evidence="2">
    <location>
        <begin position="3558"/>
        <end position="3594"/>
    </location>
</feature>
<dbReference type="PANTHER" id="PTHR16166">
    <property type="entry name" value="VACUOLAR PROTEIN SORTING-ASSOCIATED PROTEIN VPS13"/>
    <property type="match status" value="1"/>
</dbReference>
<dbReference type="VEuPathDB" id="ToxoDB:BESB_074580"/>
<feature type="compositionally biased region" description="Acidic residues" evidence="2">
    <location>
        <begin position="2783"/>
        <end position="2794"/>
    </location>
</feature>
<organism evidence="3 4">
    <name type="scientific">Besnoitia besnoiti</name>
    <name type="common">Apicomplexan protozoan</name>
    <dbReference type="NCBI Taxonomy" id="94643"/>
    <lineage>
        <taxon>Eukaryota</taxon>
        <taxon>Sar</taxon>
        <taxon>Alveolata</taxon>
        <taxon>Apicomplexa</taxon>
        <taxon>Conoidasida</taxon>
        <taxon>Coccidia</taxon>
        <taxon>Eucoccidiorida</taxon>
        <taxon>Eimeriorina</taxon>
        <taxon>Sarcocystidae</taxon>
        <taxon>Besnoitia</taxon>
    </lineage>
</organism>
<feature type="region of interest" description="Disordered" evidence="2">
    <location>
        <begin position="4527"/>
        <end position="4608"/>
    </location>
</feature>
<evidence type="ECO:0000313" key="3">
    <source>
        <dbReference type="EMBL" id="PFH34306.1"/>
    </source>
</evidence>
<protein>
    <submittedName>
        <fullName evidence="3">Uncharacterized protein</fullName>
    </submittedName>
</protein>
<feature type="compositionally biased region" description="Basic and acidic residues" evidence="2">
    <location>
        <begin position="1669"/>
        <end position="1681"/>
    </location>
</feature>
<feature type="compositionally biased region" description="Polar residues" evidence="2">
    <location>
        <begin position="2767"/>
        <end position="2781"/>
    </location>
</feature>
<feature type="region of interest" description="Disordered" evidence="2">
    <location>
        <begin position="1337"/>
        <end position="1473"/>
    </location>
</feature>
<feature type="compositionally biased region" description="Basic residues" evidence="2">
    <location>
        <begin position="4743"/>
        <end position="4755"/>
    </location>
</feature>